<name>A0A1M7NM67_9HYPH</name>
<dbReference type="Pfam" id="PF00126">
    <property type="entry name" value="HTH_1"/>
    <property type="match status" value="1"/>
</dbReference>
<dbReference type="GO" id="GO:0003677">
    <property type="term" value="F:DNA binding"/>
    <property type="evidence" value="ECO:0007669"/>
    <property type="project" value="UniProtKB-KW"/>
</dbReference>
<evidence type="ECO:0000256" key="4">
    <source>
        <dbReference type="ARBA" id="ARBA00023163"/>
    </source>
</evidence>
<organism evidence="6 7">
    <name type="scientific">Roseibium suaedae</name>
    <dbReference type="NCBI Taxonomy" id="735517"/>
    <lineage>
        <taxon>Bacteria</taxon>
        <taxon>Pseudomonadati</taxon>
        <taxon>Pseudomonadota</taxon>
        <taxon>Alphaproteobacteria</taxon>
        <taxon>Hyphomicrobiales</taxon>
        <taxon>Stappiaceae</taxon>
        <taxon>Roseibium</taxon>
    </lineage>
</organism>
<dbReference type="SUPFAM" id="SSF46785">
    <property type="entry name" value="Winged helix' DNA-binding domain"/>
    <property type="match status" value="1"/>
</dbReference>
<dbReference type="PANTHER" id="PTHR30419">
    <property type="entry name" value="HTH-TYPE TRANSCRIPTIONAL REGULATOR YBHD"/>
    <property type="match status" value="1"/>
</dbReference>
<dbReference type="CDD" id="cd05466">
    <property type="entry name" value="PBP2_LTTR_substrate"/>
    <property type="match status" value="1"/>
</dbReference>
<evidence type="ECO:0000259" key="5">
    <source>
        <dbReference type="PROSITE" id="PS50931"/>
    </source>
</evidence>
<dbReference type="PROSITE" id="PS50931">
    <property type="entry name" value="HTH_LYSR"/>
    <property type="match status" value="1"/>
</dbReference>
<dbReference type="SUPFAM" id="SSF53850">
    <property type="entry name" value="Periplasmic binding protein-like II"/>
    <property type="match status" value="1"/>
</dbReference>
<keyword evidence="4" id="KW-0804">Transcription</keyword>
<dbReference type="InterPro" id="IPR036390">
    <property type="entry name" value="WH_DNA-bd_sf"/>
</dbReference>
<dbReference type="InterPro" id="IPR000847">
    <property type="entry name" value="LysR_HTH_N"/>
</dbReference>
<dbReference type="Pfam" id="PF03466">
    <property type="entry name" value="LysR_substrate"/>
    <property type="match status" value="1"/>
</dbReference>
<dbReference type="OrthoDB" id="9796526at2"/>
<keyword evidence="3 6" id="KW-0238">DNA-binding</keyword>
<evidence type="ECO:0000313" key="6">
    <source>
        <dbReference type="EMBL" id="SHN04993.1"/>
    </source>
</evidence>
<evidence type="ECO:0000313" key="7">
    <source>
        <dbReference type="Proteomes" id="UP000186002"/>
    </source>
</evidence>
<evidence type="ECO:0000256" key="2">
    <source>
        <dbReference type="ARBA" id="ARBA00023015"/>
    </source>
</evidence>
<dbReference type="Proteomes" id="UP000186002">
    <property type="component" value="Unassembled WGS sequence"/>
</dbReference>
<evidence type="ECO:0000256" key="3">
    <source>
        <dbReference type="ARBA" id="ARBA00023125"/>
    </source>
</evidence>
<dbReference type="GO" id="GO:0003700">
    <property type="term" value="F:DNA-binding transcription factor activity"/>
    <property type="evidence" value="ECO:0007669"/>
    <property type="project" value="InterPro"/>
</dbReference>
<proteinExistence type="inferred from homology"/>
<dbReference type="Gene3D" id="1.10.10.10">
    <property type="entry name" value="Winged helix-like DNA-binding domain superfamily/Winged helix DNA-binding domain"/>
    <property type="match status" value="1"/>
</dbReference>
<accession>A0A1M7NM67</accession>
<dbReference type="PANTHER" id="PTHR30419:SF8">
    <property type="entry name" value="NITROGEN ASSIMILATION TRANSCRIPTIONAL ACTIVATOR-RELATED"/>
    <property type="match status" value="1"/>
</dbReference>
<sequence length="301" mass="33145">MDRQLAAFLTVARLGNLTLAAQQLNLTQPALTKRLVTLEERLNVSLFDRKPRGMELTAAGRIYLRHASRIEQEYRQASEEIGILENAGMETLRIGAGPLFHLRYVAQAFSAVRTSFPMLRLDLLARNNAETLPLLVAGELDLVLGTIEPLASEYLLHVIPLLEVEQAVALAKDMPCAAKEVLSPSDLMDMDWVSYSQVPGSRELLTRYFAQHQLGIPRFAAQTTSFTAGLHLIRHSNLAMQVPLQIQPVVNHSDVSVVPVSPPLGRSAAGIYLRESSQGIPAVQAMIEELRRITGATPIQT</sequence>
<dbReference type="GO" id="GO:0005829">
    <property type="term" value="C:cytosol"/>
    <property type="evidence" value="ECO:0007669"/>
    <property type="project" value="TreeGrafter"/>
</dbReference>
<protein>
    <submittedName>
        <fullName evidence="6">DNA-binding transcriptional regulator, LysR family</fullName>
    </submittedName>
</protein>
<keyword evidence="2" id="KW-0805">Transcription regulation</keyword>
<feature type="domain" description="HTH lysR-type" evidence="5">
    <location>
        <begin position="1"/>
        <end position="57"/>
    </location>
</feature>
<comment type="similarity">
    <text evidence="1">Belongs to the LysR transcriptional regulatory family.</text>
</comment>
<dbReference type="InterPro" id="IPR050950">
    <property type="entry name" value="HTH-type_LysR_regulators"/>
</dbReference>
<dbReference type="Gene3D" id="3.40.190.290">
    <property type="match status" value="1"/>
</dbReference>
<evidence type="ECO:0000256" key="1">
    <source>
        <dbReference type="ARBA" id="ARBA00009437"/>
    </source>
</evidence>
<dbReference type="FunFam" id="1.10.10.10:FF:000001">
    <property type="entry name" value="LysR family transcriptional regulator"/>
    <property type="match status" value="1"/>
</dbReference>
<dbReference type="RefSeq" id="WP_073014978.1">
    <property type="nucleotide sequence ID" value="NZ_FRBW01000005.1"/>
</dbReference>
<dbReference type="STRING" id="735517.SAMN05444272_3845"/>
<dbReference type="AlphaFoldDB" id="A0A1M7NM67"/>
<dbReference type="EMBL" id="FRBW01000005">
    <property type="protein sequence ID" value="SHN04993.1"/>
    <property type="molecule type" value="Genomic_DNA"/>
</dbReference>
<dbReference type="InterPro" id="IPR005119">
    <property type="entry name" value="LysR_subst-bd"/>
</dbReference>
<reference evidence="6 7" key="1">
    <citation type="submission" date="2016-11" db="EMBL/GenBank/DDBJ databases">
        <authorList>
            <person name="Jaros S."/>
            <person name="Januszkiewicz K."/>
            <person name="Wedrychowicz H."/>
        </authorList>
    </citation>
    <scope>NUCLEOTIDE SEQUENCE [LARGE SCALE GENOMIC DNA]</scope>
    <source>
        <strain evidence="6 7">DSM 22153</strain>
    </source>
</reference>
<dbReference type="InterPro" id="IPR036388">
    <property type="entry name" value="WH-like_DNA-bd_sf"/>
</dbReference>
<dbReference type="PRINTS" id="PR00039">
    <property type="entry name" value="HTHLYSR"/>
</dbReference>
<keyword evidence="7" id="KW-1185">Reference proteome</keyword>
<gene>
    <name evidence="6" type="ORF">SAMN05444272_3845</name>
</gene>